<dbReference type="InterPro" id="IPR036396">
    <property type="entry name" value="Cyt_P450_sf"/>
</dbReference>
<accession>A0A6A0AAZ0</accession>
<dbReference type="GO" id="GO:0020037">
    <property type="term" value="F:heme binding"/>
    <property type="evidence" value="ECO:0007669"/>
    <property type="project" value="InterPro"/>
</dbReference>
<dbReference type="SUPFAM" id="SSF48264">
    <property type="entry name" value="Cytochrome P450"/>
    <property type="match status" value="1"/>
</dbReference>
<protein>
    <recommendedName>
        <fullName evidence="3">Cytochrome P450</fullName>
    </recommendedName>
</protein>
<organism evidence="1 2">
    <name type="scientific">Haematococcus lacustris</name>
    <name type="common">Green alga</name>
    <name type="synonym">Haematococcus pluvialis</name>
    <dbReference type="NCBI Taxonomy" id="44745"/>
    <lineage>
        <taxon>Eukaryota</taxon>
        <taxon>Viridiplantae</taxon>
        <taxon>Chlorophyta</taxon>
        <taxon>core chlorophytes</taxon>
        <taxon>Chlorophyceae</taxon>
        <taxon>CS clade</taxon>
        <taxon>Chlamydomonadales</taxon>
        <taxon>Haematococcaceae</taxon>
        <taxon>Haematococcus</taxon>
    </lineage>
</organism>
<dbReference type="AlphaFoldDB" id="A0A6A0AAZ0"/>
<dbReference type="Proteomes" id="UP000485058">
    <property type="component" value="Unassembled WGS sequence"/>
</dbReference>
<feature type="non-terminal residue" evidence="1">
    <location>
        <position position="107"/>
    </location>
</feature>
<dbReference type="Gene3D" id="1.10.630.10">
    <property type="entry name" value="Cytochrome P450"/>
    <property type="match status" value="1"/>
</dbReference>
<dbReference type="EMBL" id="BLLF01004531">
    <property type="protein sequence ID" value="GFH29792.1"/>
    <property type="molecule type" value="Genomic_DNA"/>
</dbReference>
<gene>
    <name evidence="1" type="ORF">HaLaN_28516</name>
</gene>
<dbReference type="GO" id="GO:0004497">
    <property type="term" value="F:monooxygenase activity"/>
    <property type="evidence" value="ECO:0007669"/>
    <property type="project" value="InterPro"/>
</dbReference>
<keyword evidence="2" id="KW-1185">Reference proteome</keyword>
<evidence type="ECO:0000313" key="1">
    <source>
        <dbReference type="EMBL" id="GFH29792.1"/>
    </source>
</evidence>
<reference evidence="1 2" key="1">
    <citation type="submission" date="2020-02" db="EMBL/GenBank/DDBJ databases">
        <title>Draft genome sequence of Haematococcus lacustris strain NIES-144.</title>
        <authorList>
            <person name="Morimoto D."/>
            <person name="Nakagawa S."/>
            <person name="Yoshida T."/>
            <person name="Sawayama S."/>
        </authorList>
    </citation>
    <scope>NUCLEOTIDE SEQUENCE [LARGE SCALE GENOMIC DNA]</scope>
    <source>
        <strain evidence="1 2">NIES-144</strain>
    </source>
</reference>
<evidence type="ECO:0000313" key="2">
    <source>
        <dbReference type="Proteomes" id="UP000485058"/>
    </source>
</evidence>
<proteinExistence type="predicted"/>
<evidence type="ECO:0008006" key="3">
    <source>
        <dbReference type="Google" id="ProtNLM"/>
    </source>
</evidence>
<dbReference type="GO" id="GO:0016705">
    <property type="term" value="F:oxidoreductase activity, acting on paired donors, with incorporation or reduction of molecular oxygen"/>
    <property type="evidence" value="ECO:0007669"/>
    <property type="project" value="InterPro"/>
</dbReference>
<comment type="caution">
    <text evidence="1">The sequence shown here is derived from an EMBL/GenBank/DDBJ whole genome shotgun (WGS) entry which is preliminary data.</text>
</comment>
<feature type="non-terminal residue" evidence="1">
    <location>
        <position position="1"/>
    </location>
</feature>
<name>A0A6A0AAZ0_HAELA</name>
<dbReference type="GO" id="GO:0005506">
    <property type="term" value="F:iron ion binding"/>
    <property type="evidence" value="ECO:0007669"/>
    <property type="project" value="InterPro"/>
</dbReference>
<sequence length="107" mass="11931">MPCCWRSTTDQDTLLLALHPSAKDVLGPRNIAFLTGPDHKALRKSFLALFTRRALSVYVVKQDALICEHLQQWVAAQGGSVQTFGAACEIRPWVQRMNAMTSQEVFA</sequence>